<evidence type="ECO:0000256" key="3">
    <source>
        <dbReference type="ARBA" id="ARBA00023002"/>
    </source>
</evidence>
<evidence type="ECO:0000259" key="5">
    <source>
        <dbReference type="Pfam" id="PF00296"/>
    </source>
</evidence>
<keyword evidence="3" id="KW-0560">Oxidoreductase</keyword>
<dbReference type="InterPro" id="IPR036661">
    <property type="entry name" value="Luciferase-like_sf"/>
</dbReference>
<dbReference type="PANTHER" id="PTHR30011:SF16">
    <property type="entry name" value="C2H2 FINGER DOMAIN TRANSCRIPTION FACTOR (EUROFUNG)-RELATED"/>
    <property type="match status" value="1"/>
</dbReference>
<dbReference type="Gene3D" id="3.20.20.30">
    <property type="entry name" value="Luciferase-like domain"/>
    <property type="match status" value="1"/>
</dbReference>
<keyword evidence="4" id="KW-0503">Monooxygenase</keyword>
<dbReference type="Pfam" id="PF00296">
    <property type="entry name" value="Bac_luciferase"/>
    <property type="match status" value="1"/>
</dbReference>
<feature type="domain" description="Luciferase-like" evidence="5">
    <location>
        <begin position="17"/>
        <end position="138"/>
    </location>
</feature>
<keyword evidence="1" id="KW-0285">Flavoprotein</keyword>
<keyword evidence="2" id="KW-0288">FMN</keyword>
<evidence type="ECO:0000313" key="6">
    <source>
        <dbReference type="EMBL" id="SVE26612.1"/>
    </source>
</evidence>
<accession>A0A383C357</accession>
<sequence>MDIGISIRNMGSQSSREVVAGAALAVETLGFESIWITDHIAIPPDDAEGSGGRYLDTLTTLAWLAGLTTQIKLGSGVLILPYRAALPTARQVATVQELSGNRLVLGVGIGWMEAEFRALGVDRHARGRISDETLAYLNA</sequence>
<gene>
    <name evidence="6" type="ORF">METZ01_LOCUS479466</name>
</gene>
<evidence type="ECO:0000256" key="2">
    <source>
        <dbReference type="ARBA" id="ARBA00022643"/>
    </source>
</evidence>
<evidence type="ECO:0000256" key="4">
    <source>
        <dbReference type="ARBA" id="ARBA00023033"/>
    </source>
</evidence>
<dbReference type="PANTHER" id="PTHR30011">
    <property type="entry name" value="ALKANESULFONATE MONOOXYGENASE-RELATED"/>
    <property type="match status" value="1"/>
</dbReference>
<protein>
    <recommendedName>
        <fullName evidence="5">Luciferase-like domain-containing protein</fullName>
    </recommendedName>
</protein>
<evidence type="ECO:0000256" key="1">
    <source>
        <dbReference type="ARBA" id="ARBA00022630"/>
    </source>
</evidence>
<name>A0A383C357_9ZZZZ</name>
<dbReference type="AlphaFoldDB" id="A0A383C357"/>
<dbReference type="EMBL" id="UINC01205437">
    <property type="protein sequence ID" value="SVE26612.1"/>
    <property type="molecule type" value="Genomic_DNA"/>
</dbReference>
<proteinExistence type="predicted"/>
<dbReference type="InterPro" id="IPR051260">
    <property type="entry name" value="Diverse_substr_monoxygenases"/>
</dbReference>
<organism evidence="6">
    <name type="scientific">marine metagenome</name>
    <dbReference type="NCBI Taxonomy" id="408172"/>
    <lineage>
        <taxon>unclassified sequences</taxon>
        <taxon>metagenomes</taxon>
        <taxon>ecological metagenomes</taxon>
    </lineage>
</organism>
<dbReference type="InterPro" id="IPR011251">
    <property type="entry name" value="Luciferase-like_dom"/>
</dbReference>
<reference evidence="6" key="1">
    <citation type="submission" date="2018-05" db="EMBL/GenBank/DDBJ databases">
        <authorList>
            <person name="Lanie J.A."/>
            <person name="Ng W.-L."/>
            <person name="Kazmierczak K.M."/>
            <person name="Andrzejewski T.M."/>
            <person name="Davidsen T.M."/>
            <person name="Wayne K.J."/>
            <person name="Tettelin H."/>
            <person name="Glass J.I."/>
            <person name="Rusch D."/>
            <person name="Podicherti R."/>
            <person name="Tsui H.-C.T."/>
            <person name="Winkler M.E."/>
        </authorList>
    </citation>
    <scope>NUCLEOTIDE SEQUENCE</scope>
</reference>
<feature type="non-terminal residue" evidence="6">
    <location>
        <position position="139"/>
    </location>
</feature>
<dbReference type="SUPFAM" id="SSF51679">
    <property type="entry name" value="Bacterial luciferase-like"/>
    <property type="match status" value="1"/>
</dbReference>
<dbReference type="GO" id="GO:0016705">
    <property type="term" value="F:oxidoreductase activity, acting on paired donors, with incorporation or reduction of molecular oxygen"/>
    <property type="evidence" value="ECO:0007669"/>
    <property type="project" value="InterPro"/>
</dbReference>
<dbReference type="GO" id="GO:0004497">
    <property type="term" value="F:monooxygenase activity"/>
    <property type="evidence" value="ECO:0007669"/>
    <property type="project" value="UniProtKB-KW"/>
</dbReference>